<feature type="coiled-coil region" evidence="11">
    <location>
        <begin position="1125"/>
        <end position="1152"/>
    </location>
</feature>
<dbReference type="InterPro" id="IPR014352">
    <property type="entry name" value="FERM/acyl-CoA-bd_prot_sf"/>
</dbReference>
<name>A0A7J5Z9Y8_DISMA</name>
<dbReference type="GO" id="GO:0006515">
    <property type="term" value="P:protein quality control for misfolded or incompletely synthesized proteins"/>
    <property type="evidence" value="ECO:0007669"/>
    <property type="project" value="TreeGrafter"/>
</dbReference>
<feature type="compositionally biased region" description="Basic and acidic residues" evidence="12">
    <location>
        <begin position="495"/>
        <end position="504"/>
    </location>
</feature>
<dbReference type="Gene3D" id="1.10.8.60">
    <property type="match status" value="1"/>
</dbReference>
<dbReference type="FunFam" id="3.40.50.300:FF:002568">
    <property type="entry name" value="Cell division protein (FtsH)"/>
    <property type="match status" value="1"/>
</dbReference>
<evidence type="ECO:0000256" key="5">
    <source>
        <dbReference type="ARBA" id="ARBA00022723"/>
    </source>
</evidence>
<feature type="compositionally biased region" description="Acidic residues" evidence="12">
    <location>
        <begin position="123"/>
        <end position="133"/>
    </location>
</feature>
<feature type="compositionally biased region" description="Basic and acidic residues" evidence="12">
    <location>
        <begin position="297"/>
        <end position="307"/>
    </location>
</feature>
<feature type="region of interest" description="Disordered" evidence="12">
    <location>
        <begin position="120"/>
        <end position="141"/>
    </location>
</feature>
<gene>
    <name evidence="14" type="ORF">F7725_011833</name>
</gene>
<keyword evidence="8" id="KW-0482">Metalloprotease</keyword>
<evidence type="ECO:0000256" key="4">
    <source>
        <dbReference type="ARBA" id="ARBA00022670"/>
    </source>
</evidence>
<feature type="compositionally biased region" description="Low complexity" evidence="12">
    <location>
        <begin position="382"/>
        <end position="395"/>
    </location>
</feature>
<proteinExistence type="inferred from homology"/>
<dbReference type="PROSITE" id="PS51228">
    <property type="entry name" value="ACB_2"/>
    <property type="match status" value="1"/>
</dbReference>
<reference evidence="14 15" key="1">
    <citation type="submission" date="2020-03" db="EMBL/GenBank/DDBJ databases">
        <title>Dissostichus mawsoni Genome sequencing and assembly.</title>
        <authorList>
            <person name="Park H."/>
        </authorList>
    </citation>
    <scope>NUCLEOTIDE SEQUENCE [LARGE SCALE GENOMIC DNA]</scope>
    <source>
        <strain evidence="14">DM0001</strain>
        <tissue evidence="14">Muscle</tissue>
    </source>
</reference>
<dbReference type="InterPro" id="IPR000642">
    <property type="entry name" value="Peptidase_M41"/>
</dbReference>
<feature type="region of interest" description="Disordered" evidence="12">
    <location>
        <begin position="382"/>
        <end position="404"/>
    </location>
</feature>
<dbReference type="InterPro" id="IPR003959">
    <property type="entry name" value="ATPase_AAA_core"/>
</dbReference>
<dbReference type="GO" id="GO:0005743">
    <property type="term" value="C:mitochondrial inner membrane"/>
    <property type="evidence" value="ECO:0007669"/>
    <property type="project" value="TreeGrafter"/>
</dbReference>
<keyword evidence="4" id="KW-0645">Protease</keyword>
<dbReference type="SUPFAM" id="SSF47027">
    <property type="entry name" value="Acyl-CoA binding protein"/>
    <property type="match status" value="1"/>
</dbReference>
<keyword evidence="15" id="KW-1185">Reference proteome</keyword>
<dbReference type="GO" id="GO:0000062">
    <property type="term" value="F:fatty-acyl-CoA binding"/>
    <property type="evidence" value="ECO:0007669"/>
    <property type="project" value="InterPro"/>
</dbReference>
<evidence type="ECO:0000256" key="12">
    <source>
        <dbReference type="SAM" id="MobiDB-lite"/>
    </source>
</evidence>
<dbReference type="Proteomes" id="UP000518266">
    <property type="component" value="Unassembled WGS sequence"/>
</dbReference>
<dbReference type="FunFam" id="1.10.8.60:FF:000001">
    <property type="entry name" value="ATP-dependent zinc metalloprotease FtsH"/>
    <property type="match status" value="1"/>
</dbReference>
<dbReference type="InterPro" id="IPR037219">
    <property type="entry name" value="Peptidase_M41-like"/>
</dbReference>
<evidence type="ECO:0000256" key="7">
    <source>
        <dbReference type="ARBA" id="ARBA00022833"/>
    </source>
</evidence>
<dbReference type="Pfam" id="PF00887">
    <property type="entry name" value="ACBP"/>
    <property type="match status" value="1"/>
</dbReference>
<feature type="region of interest" description="Disordered" evidence="12">
    <location>
        <begin position="483"/>
        <end position="504"/>
    </location>
</feature>
<evidence type="ECO:0000256" key="6">
    <source>
        <dbReference type="ARBA" id="ARBA00022801"/>
    </source>
</evidence>
<dbReference type="InterPro" id="IPR003593">
    <property type="entry name" value="AAA+_ATPase"/>
</dbReference>
<dbReference type="SUPFAM" id="SSF140990">
    <property type="entry name" value="FtsH protease domain-like"/>
    <property type="match status" value="1"/>
</dbReference>
<dbReference type="EMBL" id="JAAKFY010000004">
    <property type="protein sequence ID" value="KAF3858632.1"/>
    <property type="molecule type" value="Genomic_DNA"/>
</dbReference>
<dbReference type="GO" id="GO:0046872">
    <property type="term" value="F:metal ion binding"/>
    <property type="evidence" value="ECO:0007669"/>
    <property type="project" value="UniProtKB-KW"/>
</dbReference>
<comment type="similarity">
    <text evidence="2">In the C-terminal section; belongs to the peptidase M41 family.</text>
</comment>
<dbReference type="AlphaFoldDB" id="A0A7J5Z9Y8"/>
<feature type="region of interest" description="Disordered" evidence="12">
    <location>
        <begin position="164"/>
        <end position="266"/>
    </location>
</feature>
<dbReference type="FunFam" id="1.20.80.10:FF:000010">
    <property type="entry name" value="Acyl-CoA-binding domain-containing protein 5"/>
    <property type="match status" value="1"/>
</dbReference>
<dbReference type="GO" id="GO:0016887">
    <property type="term" value="F:ATP hydrolysis activity"/>
    <property type="evidence" value="ECO:0007669"/>
    <property type="project" value="InterPro"/>
</dbReference>
<dbReference type="InterPro" id="IPR027417">
    <property type="entry name" value="P-loop_NTPase"/>
</dbReference>
<evidence type="ECO:0000256" key="9">
    <source>
        <dbReference type="ARBA" id="ARBA00023054"/>
    </source>
</evidence>
<evidence type="ECO:0000313" key="14">
    <source>
        <dbReference type="EMBL" id="KAF3858632.1"/>
    </source>
</evidence>
<evidence type="ECO:0000256" key="10">
    <source>
        <dbReference type="ARBA" id="ARBA00023121"/>
    </source>
</evidence>
<feature type="compositionally biased region" description="Basic and acidic residues" evidence="12">
    <location>
        <begin position="177"/>
        <end position="198"/>
    </location>
</feature>
<dbReference type="PANTHER" id="PTHR23076">
    <property type="entry name" value="METALLOPROTEASE M41 FTSH"/>
    <property type="match status" value="1"/>
</dbReference>
<comment type="similarity">
    <text evidence="3">In the N-terminal section; belongs to the AAA ATPase family.</text>
</comment>
<dbReference type="GO" id="GO:0007005">
    <property type="term" value="P:mitochondrion organization"/>
    <property type="evidence" value="ECO:0007669"/>
    <property type="project" value="TreeGrafter"/>
</dbReference>
<evidence type="ECO:0000256" key="8">
    <source>
        <dbReference type="ARBA" id="ARBA00023049"/>
    </source>
</evidence>
<dbReference type="GO" id="GO:0004222">
    <property type="term" value="F:metalloendopeptidase activity"/>
    <property type="evidence" value="ECO:0007669"/>
    <property type="project" value="InterPro"/>
</dbReference>
<evidence type="ECO:0000256" key="2">
    <source>
        <dbReference type="ARBA" id="ARBA00010044"/>
    </source>
</evidence>
<keyword evidence="7" id="KW-0862">Zinc</keyword>
<sequence>MGLSMAEEEDRHSLEAKFVAAVKVIRSLPEDGPFQPSDDMLLMFCSYYKQATLGPCHIPRPNGFWDSHGKEKWDAWSSLGNMTKEEAMKNYIEDIQMILETVPISDEVSDLVQKLGNFYTDGEREEGEAEDHEVDSRPFTRPFANHAGYGDLWDDIQNVHGSDSTVHGLSVSSEEAWGSKENSEVERNEESSDWRKSEEEDNGDEEDNTEDEDEEGQEEKGWRPDPTLLMVNKRWRSDTRGSSSSMEPSVCSFTNGTHSSLNSEVEEEELACSIEPSIEQYNSYMHFNGHPSGHSEVVPEKNRRSTDSDEEFCDSMEHLAMEEVRCPFSIGLSTSRIRSPGSAAVSVRQRDHWFESNTTLNAGEDQVLIGDSYFKEGISASNNSSLSRRGRGSPLPGTPCDSQRSASVDAVCCCVSHSRYPVSVARENINEQIATALLRLQHDMSRVLHRLHALEALTVSQVTVPLSHLINVLHSMKSSVGSSLSASCRPRTHKEHASDSELHSTESMLNLRELGLSDLGAQQLEELVNSVLPRLSPQEAPLPLDGQTAWRTSHLSTHSFYHNKHGFSGGAMPMSYSRQHPSPLQSVCLELKHWPVWVPTRGFKTLKSKTRRLQSGLDRPLESEGFTPTFMKGFLTRDKGVEIESLDSLVKIKNIPDGQQDSFKRGFAEGFLKAQTLTQRTQGKFNIHRPTLNSLRRTRLILLVLLFAGLYGLSKTPFVSVRFRTTAGLDSAVDPVAVKNVTFEHVKGIEEAKNELQEVVEFLKNPDKFTVLGGKLPKGVLLVGPPGTGKTLLARAVAGEADVPFYYASGSEFDEMFVGVGASRIRNLFREAKANAPCVIFIDELDSVGGKRIESPMHPYSRQTINQLLAEMDGALIRPGRFDMQVTVPKPDVRGRTEIINWYLRKIKVDPAIEANIIARGTVGFSGADLENLVNQAALKAAVDGKDMVTMKELEFAKDKILMGPERKSAQIDKKNKTITAYHESGHAIVAYFTKDAMPINKATIMPRGHSLGHVSMLPENDRWSETRSQLLAQMDVSMGGRVAEEIIFGNEYITTGASSDFDSATKIAKMMVTRFGIDMTAQSPETQAAVENEVRAILKVCVIFLYTTQRLSCCQTLFLTIIPFRRLQASYERARALLKSHAKEHKNLAEALLLYETLDAKDIRLVLEGKTLETR</sequence>
<dbReference type="Pfam" id="PF17862">
    <property type="entry name" value="AAA_lid_3"/>
    <property type="match status" value="1"/>
</dbReference>
<dbReference type="GO" id="GO:0005524">
    <property type="term" value="F:ATP binding"/>
    <property type="evidence" value="ECO:0007669"/>
    <property type="project" value="InterPro"/>
</dbReference>
<feature type="domain" description="ACB" evidence="13">
    <location>
        <begin position="14"/>
        <end position="104"/>
    </location>
</feature>
<feature type="compositionally biased region" description="Polar residues" evidence="12">
    <location>
        <begin position="164"/>
        <end position="173"/>
    </location>
</feature>
<dbReference type="Gene3D" id="1.20.58.760">
    <property type="entry name" value="Peptidase M41"/>
    <property type="match status" value="2"/>
</dbReference>
<dbReference type="PANTHER" id="PTHR23076:SF97">
    <property type="entry name" value="ATP-DEPENDENT ZINC METALLOPROTEASE YME1L1"/>
    <property type="match status" value="1"/>
</dbReference>
<feature type="region of interest" description="Disordered" evidence="12">
    <location>
        <begin position="287"/>
        <end position="308"/>
    </location>
</feature>
<dbReference type="Gene3D" id="3.40.50.300">
    <property type="entry name" value="P-loop containing nucleotide triphosphate hydrolases"/>
    <property type="match status" value="1"/>
</dbReference>
<keyword evidence="5" id="KW-0479">Metal-binding</keyword>
<evidence type="ECO:0000256" key="3">
    <source>
        <dbReference type="ARBA" id="ARBA00010550"/>
    </source>
</evidence>
<dbReference type="Pfam" id="PF00004">
    <property type="entry name" value="AAA"/>
    <property type="match status" value="1"/>
</dbReference>
<dbReference type="InterPro" id="IPR035984">
    <property type="entry name" value="Acyl-CoA-binding_sf"/>
</dbReference>
<evidence type="ECO:0000313" key="15">
    <source>
        <dbReference type="Proteomes" id="UP000518266"/>
    </source>
</evidence>
<accession>A0A7J5Z9Y8</accession>
<dbReference type="SMART" id="SM00382">
    <property type="entry name" value="AAA"/>
    <property type="match status" value="1"/>
</dbReference>
<dbReference type="Gene3D" id="1.20.80.10">
    <property type="match status" value="1"/>
</dbReference>
<dbReference type="SUPFAM" id="SSF52540">
    <property type="entry name" value="P-loop containing nucleoside triphosphate hydrolases"/>
    <property type="match status" value="1"/>
</dbReference>
<evidence type="ECO:0000259" key="13">
    <source>
        <dbReference type="PROSITE" id="PS51228"/>
    </source>
</evidence>
<dbReference type="GO" id="GO:0004176">
    <property type="term" value="F:ATP-dependent peptidase activity"/>
    <property type="evidence" value="ECO:0007669"/>
    <property type="project" value="InterPro"/>
</dbReference>
<organism evidence="14 15">
    <name type="scientific">Dissostichus mawsoni</name>
    <name type="common">Antarctic cod</name>
    <dbReference type="NCBI Taxonomy" id="36200"/>
    <lineage>
        <taxon>Eukaryota</taxon>
        <taxon>Metazoa</taxon>
        <taxon>Chordata</taxon>
        <taxon>Craniata</taxon>
        <taxon>Vertebrata</taxon>
        <taxon>Euteleostomi</taxon>
        <taxon>Actinopterygii</taxon>
        <taxon>Neopterygii</taxon>
        <taxon>Teleostei</taxon>
        <taxon>Neoteleostei</taxon>
        <taxon>Acanthomorphata</taxon>
        <taxon>Eupercaria</taxon>
        <taxon>Perciformes</taxon>
        <taxon>Notothenioidei</taxon>
        <taxon>Nototheniidae</taxon>
        <taxon>Dissostichus</taxon>
    </lineage>
</organism>
<dbReference type="InterPro" id="IPR041569">
    <property type="entry name" value="AAA_lid_3"/>
</dbReference>
<dbReference type="PRINTS" id="PR00689">
    <property type="entry name" value="ACOABINDINGP"/>
</dbReference>
<keyword evidence="10" id="KW-0446">Lipid-binding</keyword>
<keyword evidence="9 11" id="KW-0175">Coiled coil</keyword>
<keyword evidence="6" id="KW-0378">Hydrolase</keyword>
<protein>
    <recommendedName>
        <fullName evidence="13">ACB domain-containing protein</fullName>
    </recommendedName>
</protein>
<dbReference type="InterPro" id="IPR000582">
    <property type="entry name" value="Acyl-CoA-binding_protein"/>
</dbReference>
<feature type="compositionally biased region" description="Acidic residues" evidence="12">
    <location>
        <begin position="199"/>
        <end position="217"/>
    </location>
</feature>
<dbReference type="OrthoDB" id="1413014at2759"/>
<comment type="cofactor">
    <cofactor evidence="1">
        <name>Zn(2+)</name>
        <dbReference type="ChEBI" id="CHEBI:29105"/>
    </cofactor>
</comment>
<evidence type="ECO:0000256" key="1">
    <source>
        <dbReference type="ARBA" id="ARBA00001947"/>
    </source>
</evidence>
<dbReference type="Pfam" id="PF01434">
    <property type="entry name" value="Peptidase_M41"/>
    <property type="match status" value="1"/>
</dbReference>
<evidence type="ECO:0000256" key="11">
    <source>
        <dbReference type="SAM" id="Coils"/>
    </source>
</evidence>
<feature type="compositionally biased region" description="Polar residues" evidence="12">
    <location>
        <begin position="240"/>
        <end position="258"/>
    </location>
</feature>
<comment type="caution">
    <text evidence="14">The sequence shown here is derived from an EMBL/GenBank/DDBJ whole genome shotgun (WGS) entry which is preliminary data.</text>
</comment>
<dbReference type="CDD" id="cd19501">
    <property type="entry name" value="RecA-like_FtsH"/>
    <property type="match status" value="1"/>
</dbReference>